<dbReference type="EMBL" id="MU007055">
    <property type="protein sequence ID" value="KAF2428340.1"/>
    <property type="molecule type" value="Genomic_DNA"/>
</dbReference>
<accession>A0A9P4NNI8</accession>
<reference evidence="5" key="1">
    <citation type="journal article" date="2020" name="Stud. Mycol.">
        <title>101 Dothideomycetes genomes: a test case for predicting lifestyles and emergence of pathogens.</title>
        <authorList>
            <person name="Haridas S."/>
            <person name="Albert R."/>
            <person name="Binder M."/>
            <person name="Bloem J."/>
            <person name="Labutti K."/>
            <person name="Salamov A."/>
            <person name="Andreopoulos B."/>
            <person name="Baker S."/>
            <person name="Barry K."/>
            <person name="Bills G."/>
            <person name="Bluhm B."/>
            <person name="Cannon C."/>
            <person name="Castanera R."/>
            <person name="Culley D."/>
            <person name="Daum C."/>
            <person name="Ezra D."/>
            <person name="Gonzalez J."/>
            <person name="Henrissat B."/>
            <person name="Kuo A."/>
            <person name="Liang C."/>
            <person name="Lipzen A."/>
            <person name="Lutzoni F."/>
            <person name="Magnuson J."/>
            <person name="Mondo S."/>
            <person name="Nolan M."/>
            <person name="Ohm R."/>
            <person name="Pangilinan J."/>
            <person name="Park H.-J."/>
            <person name="Ramirez L."/>
            <person name="Alfaro M."/>
            <person name="Sun H."/>
            <person name="Tritt A."/>
            <person name="Yoshinaga Y."/>
            <person name="Zwiers L.-H."/>
            <person name="Turgeon B."/>
            <person name="Goodwin S."/>
            <person name="Spatafora J."/>
            <person name="Crous P."/>
            <person name="Grigoriev I."/>
        </authorList>
    </citation>
    <scope>NUCLEOTIDE SEQUENCE</scope>
    <source>
        <strain evidence="5">CBS 130266</strain>
    </source>
</reference>
<dbReference type="PIRSF" id="PIRSF027081">
    <property type="entry name" value="RNase_P/MRP_p29_subunit"/>
    <property type="match status" value="1"/>
</dbReference>
<dbReference type="InterPro" id="IPR002730">
    <property type="entry name" value="Rpp29/RNP1"/>
</dbReference>
<name>A0A9P4NNI8_9PEZI</name>
<evidence type="ECO:0000313" key="5">
    <source>
        <dbReference type="EMBL" id="KAF2428340.1"/>
    </source>
</evidence>
<feature type="compositionally biased region" description="Basic and acidic residues" evidence="4">
    <location>
        <begin position="49"/>
        <end position="67"/>
    </location>
</feature>
<dbReference type="GO" id="GO:0000172">
    <property type="term" value="C:ribonuclease MRP complex"/>
    <property type="evidence" value="ECO:0007669"/>
    <property type="project" value="InterPro"/>
</dbReference>
<dbReference type="PANTHER" id="PTHR13348:SF0">
    <property type="entry name" value="RIBONUCLEASE P PROTEIN SUBUNIT P29"/>
    <property type="match status" value="1"/>
</dbReference>
<evidence type="ECO:0000256" key="1">
    <source>
        <dbReference type="ARBA" id="ARBA00004123"/>
    </source>
</evidence>
<evidence type="ECO:0000313" key="6">
    <source>
        <dbReference type="Proteomes" id="UP000800235"/>
    </source>
</evidence>
<dbReference type="SMART" id="SM00538">
    <property type="entry name" value="POP4"/>
    <property type="match status" value="1"/>
</dbReference>
<dbReference type="GO" id="GO:0006364">
    <property type="term" value="P:rRNA processing"/>
    <property type="evidence" value="ECO:0007669"/>
    <property type="project" value="TreeGrafter"/>
</dbReference>
<dbReference type="Proteomes" id="UP000800235">
    <property type="component" value="Unassembled WGS sequence"/>
</dbReference>
<dbReference type="AlphaFoldDB" id="A0A9P4NNI8"/>
<protein>
    <recommendedName>
        <fullName evidence="3">Ribonuclease P protein subunit</fullName>
    </recommendedName>
</protein>
<dbReference type="InterPro" id="IPR023534">
    <property type="entry name" value="Rof/RNase_P-like"/>
</dbReference>
<gene>
    <name evidence="5" type="ORF">EJ08DRAFT_326768</name>
</gene>
<evidence type="ECO:0000256" key="3">
    <source>
        <dbReference type="PIRNR" id="PIRNR027081"/>
    </source>
</evidence>
<dbReference type="GO" id="GO:0005634">
    <property type="term" value="C:nucleus"/>
    <property type="evidence" value="ECO:0007669"/>
    <property type="project" value="UniProtKB-SubCell"/>
</dbReference>
<keyword evidence="6" id="KW-1185">Reference proteome</keyword>
<dbReference type="OrthoDB" id="124041at2759"/>
<comment type="caution">
    <text evidence="5">The sequence shown here is derived from an EMBL/GenBank/DDBJ whole genome shotgun (WGS) entry which is preliminary data.</text>
</comment>
<dbReference type="Gene3D" id="2.30.30.210">
    <property type="entry name" value="Ribonuclease P/MRP, subunit p29"/>
    <property type="match status" value="1"/>
</dbReference>
<dbReference type="GO" id="GO:0001682">
    <property type="term" value="P:tRNA 5'-leader removal"/>
    <property type="evidence" value="ECO:0007669"/>
    <property type="project" value="InterPro"/>
</dbReference>
<sequence length="259" mass="29234">MSTPKKKPLIALDLLTRSQKDPSDALEIFKTKILERPLFLKPTSPSERTTSDARSSRQKVRSLEAQKTRKNPGKPRPLSAKQKRALQIYAIPKPQQKYEIYIPLHRMWCGYIREILGIDIKKISPEGYGRFVEPKGAGPLLASADYHGALVEVVRSRCVSRVGLRGIVLRDSKFTFEVVTRGNEVKVVPKEHTVFGFEVPLFDGEEEGKEGDGVVGEGEGGEVERKFRPFRFEIHGHAFEARAPERVTRKVAPHIPKDL</sequence>
<evidence type="ECO:0000256" key="2">
    <source>
        <dbReference type="ARBA" id="ARBA00006181"/>
    </source>
</evidence>
<feature type="region of interest" description="Disordered" evidence="4">
    <location>
        <begin position="40"/>
        <end position="82"/>
    </location>
</feature>
<keyword evidence="3" id="KW-0539">Nucleus</keyword>
<dbReference type="InterPro" id="IPR016848">
    <property type="entry name" value="RNase_P/MRP_Rpp29-subunit"/>
</dbReference>
<organism evidence="5 6">
    <name type="scientific">Tothia fuscella</name>
    <dbReference type="NCBI Taxonomy" id="1048955"/>
    <lineage>
        <taxon>Eukaryota</taxon>
        <taxon>Fungi</taxon>
        <taxon>Dikarya</taxon>
        <taxon>Ascomycota</taxon>
        <taxon>Pezizomycotina</taxon>
        <taxon>Dothideomycetes</taxon>
        <taxon>Pleosporomycetidae</taxon>
        <taxon>Venturiales</taxon>
        <taxon>Cylindrosympodiaceae</taxon>
        <taxon>Tothia</taxon>
    </lineage>
</organism>
<dbReference type="Pfam" id="PF01868">
    <property type="entry name" value="RNase_P-MRP_p29"/>
    <property type="match status" value="1"/>
</dbReference>
<comment type="similarity">
    <text evidence="2">Belongs to the eukaryotic/archaeal RNase P protein component 1 family.</text>
</comment>
<dbReference type="GO" id="GO:0033204">
    <property type="term" value="F:ribonuclease P RNA binding"/>
    <property type="evidence" value="ECO:0007669"/>
    <property type="project" value="InterPro"/>
</dbReference>
<dbReference type="PANTHER" id="PTHR13348">
    <property type="entry name" value="RIBONUCLEASE P SUBUNIT P29"/>
    <property type="match status" value="1"/>
</dbReference>
<proteinExistence type="inferred from homology"/>
<dbReference type="SUPFAM" id="SSF101744">
    <property type="entry name" value="Rof/RNase P subunit-like"/>
    <property type="match status" value="1"/>
</dbReference>
<evidence type="ECO:0000256" key="4">
    <source>
        <dbReference type="SAM" id="MobiDB-lite"/>
    </source>
</evidence>
<comment type="subcellular location">
    <subcellularLocation>
        <location evidence="1">Nucleus</location>
    </subcellularLocation>
</comment>
<dbReference type="GO" id="GO:0030677">
    <property type="term" value="C:ribonuclease P complex"/>
    <property type="evidence" value="ECO:0007669"/>
    <property type="project" value="InterPro"/>
</dbReference>
<dbReference type="InterPro" id="IPR036980">
    <property type="entry name" value="RNase_P/MRP_Rpp29_sf"/>
</dbReference>
<keyword evidence="3" id="KW-0819">tRNA processing</keyword>